<dbReference type="Pfam" id="PF00646">
    <property type="entry name" value="F-box"/>
    <property type="match status" value="1"/>
</dbReference>
<sequence>MEPPAASGDADDLISGLPDSVLHTILIRLASVAAAARTSVLSRRWRSVWNSMPELDFGGSPAPARTTSSTAVADSIDAALSSSSTAALRRLKIHLSNIVRCNVPADRVVPWLLFASKRVTGRIDIHLPSGHRPKAKQGTKEELALPVCERATEIDINLSANFVLRPPPTGSFRALTDLRIMGTDMDGGELGRFVSTQCPRLRKLSLFCVRFAATDHVSIRSESLECLQYHALDEGKLEVTTPMLLEIHVHHVAEAYIVAPKLEKVDWGGKLNPNHHQFAVAPSHLRSLSIVYSTWLSILISSKWLMQRFNTVSELQVSIGILKGIVGYKAFVKDMDKLPTCETLSIHLIKNNHGLAPMMVHLLKRCSGIRKLKLFFDWRKSSEMTSCTTSGCPCLLRESYMLDDITFDSLEEIKISLFSGSTEEEEFMKLLLSRRNMVTLKRVDLTVPFAAVSPTIMEVIERIQSTCYPNREVQFSVRSREVPKPLAF</sequence>
<dbReference type="PANTHER" id="PTHR34709:SF68">
    <property type="entry name" value="OS07G0550432 PROTEIN"/>
    <property type="match status" value="1"/>
</dbReference>
<protein>
    <recommendedName>
        <fullName evidence="1">F-box domain-containing protein</fullName>
    </recommendedName>
</protein>
<keyword evidence="3" id="KW-1185">Reference proteome</keyword>
<dbReference type="AlphaFoldDB" id="A0ABC8VK89"/>
<dbReference type="SUPFAM" id="SSF81383">
    <property type="entry name" value="F-box domain"/>
    <property type="match status" value="1"/>
</dbReference>
<evidence type="ECO:0000259" key="1">
    <source>
        <dbReference type="Pfam" id="PF00646"/>
    </source>
</evidence>
<proteinExistence type="predicted"/>
<dbReference type="InterPro" id="IPR055312">
    <property type="entry name" value="FBL15-like"/>
</dbReference>
<dbReference type="Proteomes" id="UP001497457">
    <property type="component" value="Chromosome 10rd"/>
</dbReference>
<organism evidence="2 3">
    <name type="scientific">Urochloa decumbens</name>
    <dbReference type="NCBI Taxonomy" id="240449"/>
    <lineage>
        <taxon>Eukaryota</taxon>
        <taxon>Viridiplantae</taxon>
        <taxon>Streptophyta</taxon>
        <taxon>Embryophyta</taxon>
        <taxon>Tracheophyta</taxon>
        <taxon>Spermatophyta</taxon>
        <taxon>Magnoliopsida</taxon>
        <taxon>Liliopsida</taxon>
        <taxon>Poales</taxon>
        <taxon>Poaceae</taxon>
        <taxon>PACMAD clade</taxon>
        <taxon>Panicoideae</taxon>
        <taxon>Panicodae</taxon>
        <taxon>Paniceae</taxon>
        <taxon>Melinidinae</taxon>
        <taxon>Urochloa</taxon>
    </lineage>
</organism>
<dbReference type="InterPro" id="IPR036047">
    <property type="entry name" value="F-box-like_dom_sf"/>
</dbReference>
<feature type="domain" description="F-box" evidence="1">
    <location>
        <begin position="14"/>
        <end position="53"/>
    </location>
</feature>
<dbReference type="InterPro" id="IPR032675">
    <property type="entry name" value="LRR_dom_sf"/>
</dbReference>
<dbReference type="PANTHER" id="PTHR34709">
    <property type="entry name" value="OS10G0396666 PROTEIN"/>
    <property type="match status" value="1"/>
</dbReference>
<accession>A0ABC8VK89</accession>
<dbReference type="EMBL" id="OZ075120">
    <property type="protein sequence ID" value="CAL4892597.1"/>
    <property type="molecule type" value="Genomic_DNA"/>
</dbReference>
<gene>
    <name evidence="2" type="ORF">URODEC1_LOCUS4351</name>
</gene>
<evidence type="ECO:0000313" key="2">
    <source>
        <dbReference type="EMBL" id="CAL4892597.1"/>
    </source>
</evidence>
<dbReference type="InterPro" id="IPR001810">
    <property type="entry name" value="F-box_dom"/>
</dbReference>
<evidence type="ECO:0000313" key="3">
    <source>
        <dbReference type="Proteomes" id="UP001497457"/>
    </source>
</evidence>
<dbReference type="Gene3D" id="3.80.10.10">
    <property type="entry name" value="Ribonuclease Inhibitor"/>
    <property type="match status" value="1"/>
</dbReference>
<name>A0ABC8VK89_9POAL</name>
<reference evidence="2" key="1">
    <citation type="submission" date="2024-10" db="EMBL/GenBank/DDBJ databases">
        <authorList>
            <person name="Ryan C."/>
        </authorList>
    </citation>
    <scope>NUCLEOTIDE SEQUENCE [LARGE SCALE GENOMIC DNA]</scope>
</reference>